<dbReference type="PANTHER" id="PTHR33406">
    <property type="entry name" value="MEMBRANE PROTEIN MJ1562-RELATED"/>
    <property type="match status" value="1"/>
</dbReference>
<sequence length="843" mass="95638">MEKLGIFIIKNIKTISVILIIITLGSLYLSTKIVIRPSFLDLLPENDPYVEIYKKATENFKSVDSIIIGIEGKKENVINYINSISKKLKKMQHIDSVYYKQPIEFLEKNIFLLSEDSEQAFLKKLYTSTNLVEFFKALNTLFEVSGNSYKISPQEKYQLDYMLDSFERLLTEINRNGNVESSLKSMLFGEEYFLSKNGNFGIIIIRPTISSNEFEKVVNLVNSLENTVKEEAKKYNVKAGLTGTLVITRDEIITTKRDMTVTTIISLILIILIFMLGFRSLRYMILAVFPLILGIIWTIGFTQLSIGSLNVMTVMMAAILAGLGIDYSIHMFSLFIELRHKGFDTRDSITGVFEKNIRGIFVGAITTAIGMGIFAISSFPGFKEFGVVLSSGIIFTLLASIFGLTILLYKFGNKYKDPGKVFNIDFDVLKYKKIILTITAILFIIAIVKIPSVEFEKNMMNIEAKGLESLELNQKILNEFNFSPDNTIFISNNILEAKELYNKLKDLKVFSRIDSIIPFLPDINLQIKRMKVAREIKNYTIIENDFDLKQLKNEVTKLNFNLIKASMLLNLLGYKDLGDKLKNITTSGILQAILKKDKEFLKSVQSKIIKKIVVLKRVLNDKELITLEKLPEDIKTNYLSNKGMILTTAYSNGDIWNSDYQKEYFKELKSLNSKNVSGTALIFLKVVQISIEEGKKILFLTLLFILIVLILDMRNVKYAVLAMLPMVLSLIFLLGIMGWFGIKFNVVNIIALPLIIGIGVDDGIHLIHRYRKERNMKNALTSTGKAITMTTLTTAVAFGSFVLSKYRGFIGFGILLLLGVIFSYLITIFVITSILSFEKTRTK</sequence>
<dbReference type="InterPro" id="IPR004869">
    <property type="entry name" value="MMPL_dom"/>
</dbReference>
<accession>A0A1M5T1I2</accession>
<dbReference type="InterPro" id="IPR050545">
    <property type="entry name" value="Mycobact_MmpL"/>
</dbReference>
<feature type="transmembrane region" description="Helical" evidence="6">
    <location>
        <begin position="259"/>
        <end position="278"/>
    </location>
</feature>
<feature type="transmembrane region" description="Helical" evidence="6">
    <location>
        <begin position="779"/>
        <end position="803"/>
    </location>
</feature>
<keyword evidence="9" id="KW-1185">Reference proteome</keyword>
<dbReference type="EMBL" id="FQXN01000004">
    <property type="protein sequence ID" value="SHH44629.1"/>
    <property type="molecule type" value="Genomic_DNA"/>
</dbReference>
<dbReference type="Pfam" id="PF03176">
    <property type="entry name" value="MMPL"/>
    <property type="match status" value="2"/>
</dbReference>
<dbReference type="PANTHER" id="PTHR33406:SF13">
    <property type="entry name" value="MEMBRANE PROTEIN YDFJ"/>
    <property type="match status" value="1"/>
</dbReference>
<keyword evidence="3 6" id="KW-0812">Transmembrane</keyword>
<name>A0A1M5T1I2_9BACT</name>
<feature type="transmembrane region" description="Helical" evidence="6">
    <location>
        <begin position="720"/>
        <end position="740"/>
    </location>
</feature>
<evidence type="ECO:0000256" key="6">
    <source>
        <dbReference type="SAM" id="Phobius"/>
    </source>
</evidence>
<dbReference type="PROSITE" id="PS50156">
    <property type="entry name" value="SSD"/>
    <property type="match status" value="1"/>
</dbReference>
<dbReference type="RefSeq" id="WP_073073078.1">
    <property type="nucleotide sequence ID" value="NZ_FQXN01000004.1"/>
</dbReference>
<organism evidence="8 9">
    <name type="scientific">Thermosipho atlanticus DSM 15807</name>
    <dbReference type="NCBI Taxonomy" id="1123380"/>
    <lineage>
        <taxon>Bacteria</taxon>
        <taxon>Thermotogati</taxon>
        <taxon>Thermotogota</taxon>
        <taxon>Thermotogae</taxon>
        <taxon>Thermotogales</taxon>
        <taxon>Fervidobacteriaceae</taxon>
        <taxon>Thermosipho</taxon>
    </lineage>
</organism>
<evidence type="ECO:0000259" key="7">
    <source>
        <dbReference type="PROSITE" id="PS50156"/>
    </source>
</evidence>
<evidence type="ECO:0000256" key="2">
    <source>
        <dbReference type="ARBA" id="ARBA00022475"/>
    </source>
</evidence>
<feature type="transmembrane region" description="Helical" evidence="6">
    <location>
        <begin position="746"/>
        <end position="767"/>
    </location>
</feature>
<evidence type="ECO:0000313" key="8">
    <source>
        <dbReference type="EMBL" id="SHH44629.1"/>
    </source>
</evidence>
<feature type="transmembrane region" description="Helical" evidence="6">
    <location>
        <begin position="809"/>
        <end position="837"/>
    </location>
</feature>
<keyword evidence="5 6" id="KW-0472">Membrane</keyword>
<feature type="domain" description="SSD" evidence="7">
    <location>
        <begin position="719"/>
        <end position="837"/>
    </location>
</feature>
<evidence type="ECO:0000313" key="9">
    <source>
        <dbReference type="Proteomes" id="UP000242592"/>
    </source>
</evidence>
<feature type="transmembrane region" description="Helical" evidence="6">
    <location>
        <begin position="285"/>
        <end position="306"/>
    </location>
</feature>
<comment type="subcellular location">
    <subcellularLocation>
        <location evidence="1">Cell membrane</location>
        <topology evidence="1">Multi-pass membrane protein</topology>
    </subcellularLocation>
</comment>
<dbReference type="STRING" id="1123380.SAMN02745199_1118"/>
<dbReference type="Proteomes" id="UP000242592">
    <property type="component" value="Unassembled WGS sequence"/>
</dbReference>
<evidence type="ECO:0000256" key="4">
    <source>
        <dbReference type="ARBA" id="ARBA00022989"/>
    </source>
</evidence>
<keyword evidence="2" id="KW-1003">Cell membrane</keyword>
<reference evidence="9" key="1">
    <citation type="submission" date="2016-11" db="EMBL/GenBank/DDBJ databases">
        <authorList>
            <person name="Varghese N."/>
            <person name="Submissions S."/>
        </authorList>
    </citation>
    <scope>NUCLEOTIDE SEQUENCE [LARGE SCALE GENOMIC DNA]</scope>
    <source>
        <strain evidence="9">DSM 15807</strain>
    </source>
</reference>
<feature type="transmembrane region" description="Helical" evidence="6">
    <location>
        <begin position="12"/>
        <end position="29"/>
    </location>
</feature>
<evidence type="ECO:0000256" key="5">
    <source>
        <dbReference type="ARBA" id="ARBA00023136"/>
    </source>
</evidence>
<feature type="transmembrane region" description="Helical" evidence="6">
    <location>
        <begin position="312"/>
        <end position="336"/>
    </location>
</feature>
<keyword evidence="4 6" id="KW-1133">Transmembrane helix</keyword>
<proteinExistence type="predicted"/>
<dbReference type="GO" id="GO:0005886">
    <property type="term" value="C:plasma membrane"/>
    <property type="evidence" value="ECO:0007669"/>
    <property type="project" value="UniProtKB-SubCell"/>
</dbReference>
<protein>
    <recommendedName>
        <fullName evidence="7">SSD domain-containing protein</fullName>
    </recommendedName>
</protein>
<dbReference type="AlphaFoldDB" id="A0A1M5T1I2"/>
<evidence type="ECO:0000256" key="1">
    <source>
        <dbReference type="ARBA" id="ARBA00004651"/>
    </source>
</evidence>
<feature type="transmembrane region" description="Helical" evidence="6">
    <location>
        <begin position="434"/>
        <end position="452"/>
    </location>
</feature>
<feature type="transmembrane region" description="Helical" evidence="6">
    <location>
        <begin position="385"/>
        <end position="409"/>
    </location>
</feature>
<dbReference type="SUPFAM" id="SSF82866">
    <property type="entry name" value="Multidrug efflux transporter AcrB transmembrane domain"/>
    <property type="match status" value="2"/>
</dbReference>
<feature type="transmembrane region" description="Helical" evidence="6">
    <location>
        <begin position="357"/>
        <end position="379"/>
    </location>
</feature>
<evidence type="ECO:0000256" key="3">
    <source>
        <dbReference type="ARBA" id="ARBA00022692"/>
    </source>
</evidence>
<dbReference type="OrthoDB" id="9809027at2"/>
<feature type="transmembrane region" description="Helical" evidence="6">
    <location>
        <begin position="697"/>
        <end position="713"/>
    </location>
</feature>
<dbReference type="Gene3D" id="1.20.1640.10">
    <property type="entry name" value="Multidrug efflux transporter AcrB transmembrane domain"/>
    <property type="match status" value="2"/>
</dbReference>
<gene>
    <name evidence="8" type="ORF">SAMN02745199_1118</name>
</gene>
<dbReference type="InterPro" id="IPR000731">
    <property type="entry name" value="SSD"/>
</dbReference>